<feature type="domain" description="Glucose-methanol-choline oxidoreductase C-terminal" evidence="9">
    <location>
        <begin position="443"/>
        <end position="578"/>
    </location>
</feature>
<dbReference type="Pfam" id="PF05199">
    <property type="entry name" value="GMC_oxred_C"/>
    <property type="match status" value="1"/>
</dbReference>
<accession>A0A9P5XW67</accession>
<comment type="cofactor">
    <cofactor evidence="1 6">
        <name>FAD</name>
        <dbReference type="ChEBI" id="CHEBI:57692"/>
    </cofactor>
</comment>
<evidence type="ECO:0000313" key="10">
    <source>
        <dbReference type="EMBL" id="KAF9456646.1"/>
    </source>
</evidence>
<evidence type="ECO:0000256" key="3">
    <source>
        <dbReference type="ARBA" id="ARBA00022630"/>
    </source>
</evidence>
<dbReference type="Proteomes" id="UP000807353">
    <property type="component" value="Unassembled WGS sequence"/>
</dbReference>
<feature type="binding site" evidence="6">
    <location>
        <position position="113"/>
    </location>
    <ligand>
        <name>FAD</name>
        <dbReference type="ChEBI" id="CHEBI:57692"/>
    </ligand>
</feature>
<dbReference type="Gene3D" id="3.30.560.10">
    <property type="entry name" value="Glucose Oxidase, domain 3"/>
    <property type="match status" value="1"/>
</dbReference>
<comment type="caution">
    <text evidence="10">The sequence shown here is derived from an EMBL/GenBank/DDBJ whole genome shotgun (WGS) entry which is preliminary data.</text>
</comment>
<evidence type="ECO:0000313" key="11">
    <source>
        <dbReference type="Proteomes" id="UP000807353"/>
    </source>
</evidence>
<sequence>MHRFLLFLISASSWASFGTSKIIHSISDLQCSEYDFIIIGGGTAGSVLANRLSENPHNKVLVLEAGINNAGIQDVQVPFLGVTLPETSVDWNFTTTPQVGLNNRSIELARGFVLGGSSSINFMAWNRGSQDYWNSFVTATKNQMWSFTALEKYYRRTSTLVPPADGRDTTGDVDPTAYGNGPVQVSIPGFMTEIDNRVTESGKILGGRFSFIEDLNKGKTLGFAYAASSIGNGTRSSAATAYLEPILKRKNIDVLISTRVARVTGHAASKGITHIDTVEILQNPGDIPHQIKASKEVLLSAGVMGTPHILTLSGIGPKKVLKNLGINVVVAAEDVGANFADHPLVANYFSVNSNHTWDPVLRDPSLFAADLSEWVNSKQGLFVDTAGNTYGFMKLPHGFADPSTGPRSANTEIIFVNGFAPFGATIPPTTGSYLSMLTAVVSPTSRGTVTTVSRDPFAPPKIDLNIFTTDFDISAMVQVMKDARTLISASPWDGYIIGPFGELANATTDDQLATFARNNAVTVNHPVGTARISPDNARYGVVDSHLKVKGTSGLRVIDASVLPQIPECHPQALVYTIAERAADLIKADHGLL</sequence>
<dbReference type="PIRSF" id="PIRSF000137">
    <property type="entry name" value="Alcohol_oxidase"/>
    <property type="match status" value="1"/>
</dbReference>
<evidence type="ECO:0000256" key="6">
    <source>
        <dbReference type="PIRSR" id="PIRSR000137-2"/>
    </source>
</evidence>
<dbReference type="InterPro" id="IPR012132">
    <property type="entry name" value="GMC_OxRdtase"/>
</dbReference>
<feature type="binding site" evidence="6">
    <location>
        <position position="260"/>
    </location>
    <ligand>
        <name>FAD</name>
        <dbReference type="ChEBI" id="CHEBI:57692"/>
    </ligand>
</feature>
<gene>
    <name evidence="10" type="ORF">BDZ94DRAFT_1275145</name>
</gene>
<organism evidence="10 11">
    <name type="scientific">Collybia nuda</name>
    <dbReference type="NCBI Taxonomy" id="64659"/>
    <lineage>
        <taxon>Eukaryota</taxon>
        <taxon>Fungi</taxon>
        <taxon>Dikarya</taxon>
        <taxon>Basidiomycota</taxon>
        <taxon>Agaricomycotina</taxon>
        <taxon>Agaricomycetes</taxon>
        <taxon>Agaricomycetidae</taxon>
        <taxon>Agaricales</taxon>
        <taxon>Tricholomatineae</taxon>
        <taxon>Clitocybaceae</taxon>
        <taxon>Collybia</taxon>
    </lineage>
</organism>
<dbReference type="SUPFAM" id="SSF51905">
    <property type="entry name" value="FAD/NAD(P)-binding domain"/>
    <property type="match status" value="1"/>
</dbReference>
<keyword evidence="7" id="KW-0732">Signal</keyword>
<dbReference type="AlphaFoldDB" id="A0A9P5XW67"/>
<protein>
    <submittedName>
        <fullName evidence="10">Aryl-alcohol-oxidase from pleurotus Eryingii</fullName>
    </submittedName>
</protein>
<comment type="similarity">
    <text evidence="2">Belongs to the GMC oxidoreductase family.</text>
</comment>
<feature type="binding site" evidence="6">
    <location>
        <begin position="570"/>
        <end position="571"/>
    </location>
    <ligand>
        <name>FAD</name>
        <dbReference type="ChEBI" id="CHEBI:57692"/>
    </ligand>
</feature>
<dbReference type="InterPro" id="IPR007867">
    <property type="entry name" value="GMC_OxRtase_C"/>
</dbReference>
<feature type="active site" description="Proton acceptor" evidence="5">
    <location>
        <position position="569"/>
    </location>
</feature>
<dbReference type="Gene3D" id="3.50.50.60">
    <property type="entry name" value="FAD/NAD(P)-binding domain"/>
    <property type="match status" value="1"/>
</dbReference>
<feature type="chain" id="PRO_5040164165" evidence="7">
    <location>
        <begin position="21"/>
        <end position="592"/>
    </location>
</feature>
<feature type="active site" description="Proton donor" evidence="5">
    <location>
        <position position="525"/>
    </location>
</feature>
<name>A0A9P5XW67_9AGAR</name>
<dbReference type="InterPro" id="IPR036188">
    <property type="entry name" value="FAD/NAD-bd_sf"/>
</dbReference>
<dbReference type="Pfam" id="PF00732">
    <property type="entry name" value="GMC_oxred_N"/>
    <property type="match status" value="1"/>
</dbReference>
<evidence type="ECO:0000256" key="2">
    <source>
        <dbReference type="ARBA" id="ARBA00010790"/>
    </source>
</evidence>
<dbReference type="PANTHER" id="PTHR11552">
    <property type="entry name" value="GLUCOSE-METHANOL-CHOLINE GMC OXIDOREDUCTASE"/>
    <property type="match status" value="1"/>
</dbReference>
<dbReference type="InterPro" id="IPR000172">
    <property type="entry name" value="GMC_OxRdtase_N"/>
</dbReference>
<feature type="domain" description="Glucose-methanol-choline oxidoreductase N-terminal" evidence="8">
    <location>
        <begin position="34"/>
        <end position="343"/>
    </location>
</feature>
<dbReference type="GO" id="GO:0016614">
    <property type="term" value="F:oxidoreductase activity, acting on CH-OH group of donors"/>
    <property type="evidence" value="ECO:0007669"/>
    <property type="project" value="InterPro"/>
</dbReference>
<proteinExistence type="inferred from homology"/>
<keyword evidence="3" id="KW-0285">Flavoprotein</keyword>
<dbReference type="EMBL" id="MU150411">
    <property type="protein sequence ID" value="KAF9456646.1"/>
    <property type="molecule type" value="Genomic_DNA"/>
</dbReference>
<dbReference type="GO" id="GO:0050660">
    <property type="term" value="F:flavin adenine dinucleotide binding"/>
    <property type="evidence" value="ECO:0007669"/>
    <property type="project" value="InterPro"/>
</dbReference>
<keyword evidence="11" id="KW-1185">Reference proteome</keyword>
<evidence type="ECO:0000256" key="4">
    <source>
        <dbReference type="ARBA" id="ARBA00022827"/>
    </source>
</evidence>
<reference evidence="10" key="1">
    <citation type="submission" date="2020-11" db="EMBL/GenBank/DDBJ databases">
        <authorList>
            <consortium name="DOE Joint Genome Institute"/>
            <person name="Ahrendt S."/>
            <person name="Riley R."/>
            <person name="Andreopoulos W."/>
            <person name="Labutti K."/>
            <person name="Pangilinan J."/>
            <person name="Ruiz-Duenas F.J."/>
            <person name="Barrasa J.M."/>
            <person name="Sanchez-Garcia M."/>
            <person name="Camarero S."/>
            <person name="Miyauchi S."/>
            <person name="Serrano A."/>
            <person name="Linde D."/>
            <person name="Babiker R."/>
            <person name="Drula E."/>
            <person name="Ayuso-Fernandez I."/>
            <person name="Pacheco R."/>
            <person name="Padilla G."/>
            <person name="Ferreira P."/>
            <person name="Barriuso J."/>
            <person name="Kellner H."/>
            <person name="Castanera R."/>
            <person name="Alfaro M."/>
            <person name="Ramirez L."/>
            <person name="Pisabarro A.G."/>
            <person name="Kuo A."/>
            <person name="Tritt A."/>
            <person name="Lipzen A."/>
            <person name="He G."/>
            <person name="Yan M."/>
            <person name="Ng V."/>
            <person name="Cullen D."/>
            <person name="Martin F."/>
            <person name="Rosso M.-N."/>
            <person name="Henrissat B."/>
            <person name="Hibbett D."/>
            <person name="Martinez A.T."/>
            <person name="Grigoriev I.V."/>
        </authorList>
    </citation>
    <scope>NUCLEOTIDE SEQUENCE</scope>
    <source>
        <strain evidence="10">CBS 247.69</strain>
    </source>
</reference>
<dbReference type="OrthoDB" id="269227at2759"/>
<evidence type="ECO:0000256" key="1">
    <source>
        <dbReference type="ARBA" id="ARBA00001974"/>
    </source>
</evidence>
<evidence type="ECO:0000256" key="7">
    <source>
        <dbReference type="SAM" id="SignalP"/>
    </source>
</evidence>
<evidence type="ECO:0000256" key="5">
    <source>
        <dbReference type="PIRSR" id="PIRSR000137-1"/>
    </source>
</evidence>
<feature type="signal peptide" evidence="7">
    <location>
        <begin position="1"/>
        <end position="20"/>
    </location>
</feature>
<evidence type="ECO:0000259" key="9">
    <source>
        <dbReference type="Pfam" id="PF05199"/>
    </source>
</evidence>
<keyword evidence="4 6" id="KW-0274">FAD</keyword>
<dbReference type="PANTHER" id="PTHR11552:SF147">
    <property type="entry name" value="CHOLINE DEHYDROGENASE, MITOCHONDRIAL"/>
    <property type="match status" value="1"/>
</dbReference>
<evidence type="ECO:0000259" key="8">
    <source>
        <dbReference type="Pfam" id="PF00732"/>
    </source>
</evidence>
<dbReference type="SUPFAM" id="SSF54373">
    <property type="entry name" value="FAD-linked reductases, C-terminal domain"/>
    <property type="match status" value="1"/>
</dbReference>